<dbReference type="EMBL" id="CACRXK020010796">
    <property type="protein sequence ID" value="CAB4020131.1"/>
    <property type="molecule type" value="Genomic_DNA"/>
</dbReference>
<dbReference type="PROSITE" id="PS50103">
    <property type="entry name" value="ZF_C3H1"/>
    <property type="match status" value="1"/>
</dbReference>
<protein>
    <submittedName>
        <fullName evidence="2">Uncharacterized protein</fullName>
    </submittedName>
</protein>
<evidence type="ECO:0000313" key="2">
    <source>
        <dbReference type="EMBL" id="CAB4020131.1"/>
    </source>
</evidence>
<feature type="region of interest" description="Disordered" evidence="1">
    <location>
        <begin position="1"/>
        <end position="64"/>
    </location>
</feature>
<dbReference type="GO" id="GO:0046872">
    <property type="term" value="F:metal ion binding"/>
    <property type="evidence" value="ECO:0007669"/>
    <property type="project" value="InterPro"/>
</dbReference>
<dbReference type="Pfam" id="PF00642">
    <property type="entry name" value="zf-CCCH"/>
    <property type="match status" value="1"/>
</dbReference>
<proteinExistence type="predicted"/>
<dbReference type="InterPro" id="IPR000571">
    <property type="entry name" value="Znf_CCCH"/>
</dbReference>
<dbReference type="InterPro" id="IPR036855">
    <property type="entry name" value="Znf_CCCH_sf"/>
</dbReference>
<dbReference type="SUPFAM" id="SSF90229">
    <property type="entry name" value="CCCH zinc finger"/>
    <property type="match status" value="1"/>
</dbReference>
<dbReference type="AlphaFoldDB" id="A0A7D9F1L8"/>
<evidence type="ECO:0000256" key="1">
    <source>
        <dbReference type="SAM" id="MobiDB-lite"/>
    </source>
</evidence>
<comment type="caution">
    <text evidence="2">The sequence shown here is derived from an EMBL/GenBank/DDBJ whole genome shotgun (WGS) entry which is preliminary data.</text>
</comment>
<organism evidence="2 3">
    <name type="scientific">Paramuricea clavata</name>
    <name type="common">Red gorgonian</name>
    <name type="synonym">Violescent sea-whip</name>
    <dbReference type="NCBI Taxonomy" id="317549"/>
    <lineage>
        <taxon>Eukaryota</taxon>
        <taxon>Metazoa</taxon>
        <taxon>Cnidaria</taxon>
        <taxon>Anthozoa</taxon>
        <taxon>Octocorallia</taxon>
        <taxon>Malacalcyonacea</taxon>
        <taxon>Plexauridae</taxon>
        <taxon>Paramuricea</taxon>
    </lineage>
</organism>
<accession>A0A7D9F1L8</accession>
<sequence length="95" mass="10457">MRHPMPGQRIPRPMGRGGMPNRFPLPNQNQESGDEYYSSDGDAPSGPFPGRGRGSRPRGGRGRTLCRHFFTQRGCMHGNNCTFMHPRGPPNGPPA</sequence>
<gene>
    <name evidence="2" type="ORF">PACLA_8A022351</name>
</gene>
<dbReference type="Proteomes" id="UP001152795">
    <property type="component" value="Unassembled WGS sequence"/>
</dbReference>
<feature type="compositionally biased region" description="Basic residues" evidence="1">
    <location>
        <begin position="53"/>
        <end position="64"/>
    </location>
</feature>
<reference evidence="2" key="1">
    <citation type="submission" date="2020-04" db="EMBL/GenBank/DDBJ databases">
        <authorList>
            <person name="Alioto T."/>
            <person name="Alioto T."/>
            <person name="Gomez Garrido J."/>
        </authorList>
    </citation>
    <scope>NUCLEOTIDE SEQUENCE</scope>
    <source>
        <strain evidence="2">A484AB</strain>
    </source>
</reference>
<keyword evidence="3" id="KW-1185">Reference proteome</keyword>
<evidence type="ECO:0000313" key="3">
    <source>
        <dbReference type="Proteomes" id="UP001152795"/>
    </source>
</evidence>
<name>A0A7D9F1L8_PARCT</name>